<dbReference type="RefSeq" id="WP_129001478.1">
    <property type="nucleotide sequence ID" value="NZ_SDHZ01000001.1"/>
</dbReference>
<evidence type="ECO:0000256" key="1">
    <source>
        <dbReference type="SAM" id="Phobius"/>
    </source>
</evidence>
<keyword evidence="1" id="KW-0812">Transmembrane</keyword>
<keyword evidence="1" id="KW-0472">Membrane</keyword>
<evidence type="ECO:0008006" key="4">
    <source>
        <dbReference type="Google" id="ProtNLM"/>
    </source>
</evidence>
<gene>
    <name evidence="2" type="ORF">ESB13_02600</name>
</gene>
<organism evidence="2 3">
    <name type="scientific">Filimonas effusa</name>
    <dbReference type="NCBI Taxonomy" id="2508721"/>
    <lineage>
        <taxon>Bacteria</taxon>
        <taxon>Pseudomonadati</taxon>
        <taxon>Bacteroidota</taxon>
        <taxon>Chitinophagia</taxon>
        <taxon>Chitinophagales</taxon>
        <taxon>Chitinophagaceae</taxon>
        <taxon>Filimonas</taxon>
    </lineage>
</organism>
<comment type="caution">
    <text evidence="2">The sequence shown here is derived from an EMBL/GenBank/DDBJ whole genome shotgun (WGS) entry which is preliminary data.</text>
</comment>
<feature type="transmembrane region" description="Helical" evidence="1">
    <location>
        <begin position="44"/>
        <end position="66"/>
    </location>
</feature>
<protein>
    <recommendedName>
        <fullName evidence="4">Bacterial Pleckstrin homology domain-containing protein</fullName>
    </recommendedName>
</protein>
<name>A0A4Q1DAD2_9BACT</name>
<sequence length="174" mass="20102">MPNSNLFSEKQQFRQKWIYIILAIILLALVAQGVYAYLYEVQLYTALAIPIVVVYIVVVLLIRMILHVTITDETIHFRFTPFRRKDKVIRKERVKSISVVQYNAMEDYGGWGIRIGHKGKAYTASGRYGISIEFEGKKHLLLGTGKPKEVAAFLEAHWHEKYWPSEALTDEDQA</sequence>
<keyword evidence="3" id="KW-1185">Reference proteome</keyword>
<feature type="transmembrane region" description="Helical" evidence="1">
    <location>
        <begin position="17"/>
        <end position="38"/>
    </location>
</feature>
<evidence type="ECO:0000313" key="3">
    <source>
        <dbReference type="Proteomes" id="UP000290545"/>
    </source>
</evidence>
<evidence type="ECO:0000313" key="2">
    <source>
        <dbReference type="EMBL" id="RXK85725.1"/>
    </source>
</evidence>
<dbReference type="OrthoDB" id="582675at2"/>
<dbReference type="AlphaFoldDB" id="A0A4Q1DAD2"/>
<proteinExistence type="predicted"/>
<dbReference type="Proteomes" id="UP000290545">
    <property type="component" value="Unassembled WGS sequence"/>
</dbReference>
<dbReference type="EMBL" id="SDHZ01000001">
    <property type="protein sequence ID" value="RXK85725.1"/>
    <property type="molecule type" value="Genomic_DNA"/>
</dbReference>
<accession>A0A4Q1DAD2</accession>
<reference evidence="2 3" key="1">
    <citation type="submission" date="2019-01" db="EMBL/GenBank/DDBJ databases">
        <title>Filimonas sp. strain TTM-71.</title>
        <authorList>
            <person name="Chen W.-M."/>
        </authorList>
    </citation>
    <scope>NUCLEOTIDE SEQUENCE [LARGE SCALE GENOMIC DNA]</scope>
    <source>
        <strain evidence="2 3">TTM-71</strain>
    </source>
</reference>
<keyword evidence="1" id="KW-1133">Transmembrane helix</keyword>